<dbReference type="SUPFAM" id="SSF48452">
    <property type="entry name" value="TPR-like"/>
    <property type="match status" value="1"/>
</dbReference>
<reference evidence="3" key="1">
    <citation type="submission" date="2016-09" db="EMBL/GenBank/DDBJ databases">
        <title>Draft genome of thermotolerant cyanobacterium Desertifilum sp. strain IPPAS B-1220.</title>
        <authorList>
            <person name="Sinetova M.A."/>
            <person name="Bolakhan K."/>
            <person name="Zayadan B.K."/>
            <person name="Mironov K.S."/>
            <person name="Ustinova V."/>
            <person name="Kupriyanova E.V."/>
            <person name="Sidorov R.A."/>
            <person name="Skrypnik A.N."/>
            <person name="Gogoleva N.E."/>
            <person name="Gogolev Y.V."/>
            <person name="Los D.A."/>
        </authorList>
    </citation>
    <scope>NUCLEOTIDE SEQUENCE [LARGE SCALE GENOMIC DNA]</scope>
    <source>
        <strain evidence="3">IPPAS B-1220</strain>
    </source>
</reference>
<gene>
    <name evidence="3" type="ORF">BH720_02870</name>
</gene>
<evidence type="ECO:0000313" key="3">
    <source>
        <dbReference type="EMBL" id="OEJ76720.1"/>
    </source>
</evidence>
<dbReference type="Gene3D" id="1.25.40.10">
    <property type="entry name" value="Tetratricopeptide repeat domain"/>
    <property type="match status" value="1"/>
</dbReference>
<name>A0A1E5QPY8_9CYAN</name>
<dbReference type="PANTHER" id="PTHR31350:SF21">
    <property type="entry name" value="F-BOX ONLY PROTEIN 21"/>
    <property type="match status" value="1"/>
</dbReference>
<sequence>MDFPLARQHFYQEVQQPDEQINLAKAALSIAAEEYPNLEFELYLNALDTMAQEVEERLPPERYPLRVVQTLNRYLYEDVGFCGNTDNYYDPRNSFLNEVIDRRTGIPITLAVIYLEVAQRIDFPMIGIGMPGHFLVRPNFADAGIFIDVFNRGEILFPEDCQDKLKQLYGRAIELTPEVIPPVNSRQILARMLTNLKMIYLTRQEQLKALAAIERILLLFPDSPLELRDRGLLYYQLQRRTLAMQDLESYLDRLPMAEDAPVILQLINQLKRGLF</sequence>
<dbReference type="RefSeq" id="WP_069965650.1">
    <property type="nucleotide sequence ID" value="NZ_CM124774.1"/>
</dbReference>
<organism evidence="3">
    <name type="scientific">Desertifilum tharense IPPAS B-1220</name>
    <dbReference type="NCBI Taxonomy" id="1781255"/>
    <lineage>
        <taxon>Bacteria</taxon>
        <taxon>Bacillati</taxon>
        <taxon>Cyanobacteriota</taxon>
        <taxon>Cyanophyceae</taxon>
        <taxon>Desertifilales</taxon>
        <taxon>Desertifilaceae</taxon>
        <taxon>Desertifilum</taxon>
    </lineage>
</organism>
<protein>
    <recommendedName>
        <fullName evidence="2">Protein SirB1 N-terminal domain-containing protein</fullName>
    </recommendedName>
</protein>
<evidence type="ECO:0000256" key="1">
    <source>
        <dbReference type="ARBA" id="ARBA00007100"/>
    </source>
</evidence>
<feature type="domain" description="Protein SirB1 N-terminal" evidence="2">
    <location>
        <begin position="43"/>
        <end position="193"/>
    </location>
</feature>
<proteinExistence type="inferred from homology"/>
<dbReference type="InterPro" id="IPR032698">
    <property type="entry name" value="SirB1_N"/>
</dbReference>
<dbReference type="Pfam" id="PF13369">
    <property type="entry name" value="Transglut_core2"/>
    <property type="match status" value="1"/>
</dbReference>
<dbReference type="AlphaFoldDB" id="A0A1E5QPY8"/>
<evidence type="ECO:0000259" key="2">
    <source>
        <dbReference type="Pfam" id="PF13369"/>
    </source>
</evidence>
<dbReference type="OrthoDB" id="232498at2"/>
<dbReference type="InterPro" id="IPR011990">
    <property type="entry name" value="TPR-like_helical_dom_sf"/>
</dbReference>
<dbReference type="PANTHER" id="PTHR31350">
    <property type="entry name" value="SI:DKEY-261L7.2"/>
    <property type="match status" value="1"/>
</dbReference>
<comment type="similarity">
    <text evidence="1">Belongs to the UPF0162 family.</text>
</comment>
<accession>A0A1E5QPY8</accession>
<comment type="caution">
    <text evidence="3">The sequence shown here is derived from an EMBL/GenBank/DDBJ whole genome shotgun (WGS) entry which is preliminary data.</text>
</comment>
<dbReference type="Pfam" id="PF13371">
    <property type="entry name" value="TPR_9"/>
    <property type="match status" value="1"/>
</dbReference>
<dbReference type="EMBL" id="MJGC01000032">
    <property type="protein sequence ID" value="OEJ76720.1"/>
    <property type="molecule type" value="Genomic_DNA"/>
</dbReference>